<dbReference type="Gene3D" id="3.40.30.120">
    <property type="match status" value="1"/>
</dbReference>
<dbReference type="SUPFAM" id="SSF51905">
    <property type="entry name" value="FAD/NAD(P)-binding domain"/>
    <property type="match status" value="1"/>
</dbReference>
<evidence type="ECO:0000256" key="3">
    <source>
        <dbReference type="ARBA" id="ARBA00022827"/>
    </source>
</evidence>
<dbReference type="PANTHER" id="PTHR43004:SF19">
    <property type="entry name" value="BINDING MONOOXYGENASE, PUTATIVE (JCVI)-RELATED"/>
    <property type="match status" value="1"/>
</dbReference>
<evidence type="ECO:0000256" key="2">
    <source>
        <dbReference type="ARBA" id="ARBA00022630"/>
    </source>
</evidence>
<dbReference type="Pfam" id="PF01494">
    <property type="entry name" value="FAD_binding_3"/>
    <property type="match status" value="1"/>
</dbReference>
<dbReference type="Proteomes" id="UP000275401">
    <property type="component" value="Unassembled WGS sequence"/>
</dbReference>
<name>A0A3M8W6E9_9ACTN</name>
<keyword evidence="2" id="KW-0285">Flavoprotein</keyword>
<dbReference type="InterPro" id="IPR050641">
    <property type="entry name" value="RIFMO-like"/>
</dbReference>
<dbReference type="RefSeq" id="WP_123100942.1">
    <property type="nucleotide sequence ID" value="NZ_RIBZ01000234.1"/>
</dbReference>
<proteinExistence type="predicted"/>
<keyword evidence="6" id="KW-0503">Monooxygenase</keyword>
<dbReference type="Gene3D" id="3.30.9.10">
    <property type="entry name" value="D-Amino Acid Oxidase, subunit A, domain 2"/>
    <property type="match status" value="1"/>
</dbReference>
<keyword evidence="7" id="KW-1185">Reference proteome</keyword>
<dbReference type="PRINTS" id="PR00420">
    <property type="entry name" value="RNGMNOXGNASE"/>
</dbReference>
<dbReference type="Gene3D" id="3.50.50.60">
    <property type="entry name" value="FAD/NAD(P)-binding domain"/>
    <property type="match status" value="1"/>
</dbReference>
<organism evidence="6 7">
    <name type="scientific">Streptomyces botrytidirepellens</name>
    <dbReference type="NCBI Taxonomy" id="2486417"/>
    <lineage>
        <taxon>Bacteria</taxon>
        <taxon>Bacillati</taxon>
        <taxon>Actinomycetota</taxon>
        <taxon>Actinomycetes</taxon>
        <taxon>Kitasatosporales</taxon>
        <taxon>Streptomycetaceae</taxon>
        <taxon>Streptomyces</taxon>
    </lineage>
</organism>
<dbReference type="PANTHER" id="PTHR43004">
    <property type="entry name" value="TRK SYSTEM POTASSIUM UPTAKE PROTEIN"/>
    <property type="match status" value="1"/>
</dbReference>
<keyword evidence="6" id="KW-0560">Oxidoreductase</keyword>
<sequence>MNRLAETAERVPVLIAGGSLVGLSASLFLGRLEIGHLLVEKHPRTSHHPRGRGNNIRTMELYRTAGVESAIREAAAVLADNHGIMQTPSLAGDEHNWLFRDIDPGGKAARISPSAWCLCSQNDLEPVLLKAAQDLGGDLRFGTELLSFEQDADGVTAVLLDRRTEARSTVRADYLIAADGPRSPVREALGIGQSGHGELFHNVSITFRAKRLADVVGDRRFIACYLTNPEADGALLPVDNQEQWVFHAPWHPERGETLEEFTDERCAQHIRTAVGIPDLEVEITGKAPWHAAERVADTYGSGRVFLAGDSAHEMSPTGAFGSNTGIQDAHNLAWKLAAVLGGWAGPGLLETYGTERQPVAQATSARAASRSAEHSHPGYSAPPTAGPQSNVMAVAMGYRYVNGAVLGANPAAPAVPDRFEISAEPGSRAPHMWVHRCGVRLSTLDLYERTCVLLTGPGGAAWHEAGRRAADALGVPLDCYRVGTEPDHELAPEPGTDWAELHGTAPDGAVLVRPDGFVAWRAERSASDPYALLTEVLREVLSLGN</sequence>
<accession>A0A3M8W6E9</accession>
<evidence type="ECO:0000313" key="6">
    <source>
        <dbReference type="EMBL" id="RNG24085.1"/>
    </source>
</evidence>
<reference evidence="6 7" key="1">
    <citation type="submission" date="2018-11" db="EMBL/GenBank/DDBJ databases">
        <title>The Potential of Streptomyces as Biocontrol Agents against the Tomato grey mould, Botrytis cinerea (Gray mold) Frontiers in Microbiology.</title>
        <authorList>
            <person name="Li D."/>
        </authorList>
    </citation>
    <scope>NUCLEOTIDE SEQUENCE [LARGE SCALE GENOMIC DNA]</scope>
    <source>
        <strain evidence="6 7">NEAU-LD23</strain>
    </source>
</reference>
<dbReference type="InterPro" id="IPR036188">
    <property type="entry name" value="FAD/NAD-bd_sf"/>
</dbReference>
<evidence type="ECO:0000256" key="1">
    <source>
        <dbReference type="ARBA" id="ARBA00001974"/>
    </source>
</evidence>
<comment type="caution">
    <text evidence="6">The sequence shown here is derived from an EMBL/GenBank/DDBJ whole genome shotgun (WGS) entry which is preliminary data.</text>
</comment>
<evidence type="ECO:0000313" key="7">
    <source>
        <dbReference type="Proteomes" id="UP000275401"/>
    </source>
</evidence>
<dbReference type="GO" id="GO:0071949">
    <property type="term" value="F:FAD binding"/>
    <property type="evidence" value="ECO:0007669"/>
    <property type="project" value="InterPro"/>
</dbReference>
<dbReference type="GO" id="GO:0016709">
    <property type="term" value="F:oxidoreductase activity, acting on paired donors, with incorporation or reduction of molecular oxygen, NAD(P)H as one donor, and incorporation of one atom of oxygen"/>
    <property type="evidence" value="ECO:0007669"/>
    <property type="project" value="UniProtKB-ARBA"/>
</dbReference>
<evidence type="ECO:0000259" key="5">
    <source>
        <dbReference type="Pfam" id="PF01494"/>
    </source>
</evidence>
<protein>
    <submittedName>
        <fullName evidence="6">Monooxygenase</fullName>
    </submittedName>
</protein>
<evidence type="ECO:0000256" key="4">
    <source>
        <dbReference type="SAM" id="MobiDB-lite"/>
    </source>
</evidence>
<dbReference type="Pfam" id="PF21274">
    <property type="entry name" value="Rng_hyd_C"/>
    <property type="match status" value="1"/>
</dbReference>
<comment type="cofactor">
    <cofactor evidence="1">
        <name>FAD</name>
        <dbReference type="ChEBI" id="CHEBI:57692"/>
    </cofactor>
</comment>
<dbReference type="EMBL" id="RIBZ01000234">
    <property type="protein sequence ID" value="RNG24085.1"/>
    <property type="molecule type" value="Genomic_DNA"/>
</dbReference>
<feature type="domain" description="FAD-binding" evidence="5">
    <location>
        <begin position="11"/>
        <end position="365"/>
    </location>
</feature>
<feature type="region of interest" description="Disordered" evidence="4">
    <location>
        <begin position="359"/>
        <end position="386"/>
    </location>
</feature>
<dbReference type="AlphaFoldDB" id="A0A3M8W6E9"/>
<dbReference type="InterPro" id="IPR002938">
    <property type="entry name" value="FAD-bd"/>
</dbReference>
<keyword evidence="3" id="KW-0274">FAD</keyword>
<gene>
    <name evidence="6" type="ORF">EEJ42_17995</name>
</gene>
<feature type="compositionally biased region" description="Low complexity" evidence="4">
    <location>
        <begin position="360"/>
        <end position="370"/>
    </location>
</feature>